<accession>A0A291BAB1</accession>
<name>A0A291BAB1_9GAMM</name>
<dbReference type="Proteomes" id="UP000218160">
    <property type="component" value="Chromosome 1"/>
</dbReference>
<dbReference type="EMBL" id="CP020660">
    <property type="protein sequence ID" value="ATF09942.1"/>
    <property type="molecule type" value="Genomic_DNA"/>
</dbReference>
<dbReference type="AlphaFoldDB" id="A0A291BAB1"/>
<reference evidence="2" key="1">
    <citation type="submission" date="2017-04" db="EMBL/GenBank/DDBJ databases">
        <title>Genome evolution of the luminous symbionts of deep sea anglerfish.</title>
        <authorList>
            <person name="Hendry T.A."/>
        </authorList>
    </citation>
    <scope>NUCLEOTIDE SEQUENCE [LARGE SCALE GENOMIC DNA]</scope>
</reference>
<keyword evidence="2" id="KW-1185">Reference proteome</keyword>
<evidence type="ECO:0000313" key="2">
    <source>
        <dbReference type="Proteomes" id="UP000218160"/>
    </source>
</evidence>
<dbReference type="KEGG" id="elux:BTN50_1468"/>
<sequence>MFFQTVFCSEKLPFLIKNIYGQHVLFLKADLNRITSEC</sequence>
<organism evidence="1 2">
    <name type="scientific">Candidatus Enterovibrio altilux</name>
    <dbReference type="NCBI Taxonomy" id="1927128"/>
    <lineage>
        <taxon>Bacteria</taxon>
        <taxon>Pseudomonadati</taxon>
        <taxon>Pseudomonadota</taxon>
        <taxon>Gammaproteobacteria</taxon>
        <taxon>Vibrionales</taxon>
        <taxon>Vibrionaceae</taxon>
        <taxon>Enterovibrio</taxon>
    </lineage>
</organism>
<evidence type="ECO:0000313" key="1">
    <source>
        <dbReference type="EMBL" id="ATF09942.1"/>
    </source>
</evidence>
<gene>
    <name evidence="1" type="ORF">BTN50_1468</name>
</gene>
<proteinExistence type="predicted"/>
<protein>
    <submittedName>
        <fullName evidence="1">Uncharacterized protein</fullName>
    </submittedName>
</protein>